<gene>
    <name evidence="2" type="ORF">HDU87_006669</name>
</gene>
<feature type="region of interest" description="Disordered" evidence="1">
    <location>
        <begin position="1"/>
        <end position="27"/>
    </location>
</feature>
<feature type="compositionally biased region" description="Polar residues" evidence="1">
    <location>
        <begin position="1"/>
        <end position="18"/>
    </location>
</feature>
<sequence>MRPRTGNGTHQAAGNSRQPQPPQPLSVHDPLVLLRRRASWIPKADFLSAERIVAFIGDDQRQVKCILCEDFILAQYLVPHLHEAHAQRGKEVIEAGDSVCLACKCLPCVNLARFQQAKDHIPHCDTAWDKKEIGMSIFEMLVPEGKGNSKADELHPCIVAGTKRPSTDVANDTHNKVLEKSRRTSASTDAKDTENISVNETTSMDSSVYDNDCFDTYAPTMLSESMSDEPAARTAAPDFFEGPLAGPVSSLVAPTLSSTFAEHFERTSSWLSPKPFHNSERLSAPTSYVADLPRTSAAAAGFPMSIAAPLTPALAATIPNIAYPTPTYALGPAENSIQEHVPLGQLLPPFYYDPSAVMIPPPTCFPTSECPPPAGVKLPVPANNGDFEVSVLHVTVPRRPKPQHSAHTSPLATTDEIKSLTVPVPVLSHMPVSAVKKFVWHYLSLSQLAATRLNPTLPAGDDSTGNLQLWHWEGAQPQYLEDDQLIGQWAVHRD</sequence>
<evidence type="ECO:0000313" key="3">
    <source>
        <dbReference type="Proteomes" id="UP001212152"/>
    </source>
</evidence>
<protein>
    <submittedName>
        <fullName evidence="2">Uncharacterized protein</fullName>
    </submittedName>
</protein>
<organism evidence="2 3">
    <name type="scientific">Geranomyces variabilis</name>
    <dbReference type="NCBI Taxonomy" id="109894"/>
    <lineage>
        <taxon>Eukaryota</taxon>
        <taxon>Fungi</taxon>
        <taxon>Fungi incertae sedis</taxon>
        <taxon>Chytridiomycota</taxon>
        <taxon>Chytridiomycota incertae sedis</taxon>
        <taxon>Chytridiomycetes</taxon>
        <taxon>Spizellomycetales</taxon>
        <taxon>Powellomycetaceae</taxon>
        <taxon>Geranomyces</taxon>
    </lineage>
</organism>
<evidence type="ECO:0000256" key="1">
    <source>
        <dbReference type="SAM" id="MobiDB-lite"/>
    </source>
</evidence>
<accession>A0AAD5TF17</accession>
<dbReference type="AlphaFoldDB" id="A0AAD5TF17"/>
<reference evidence="2" key="1">
    <citation type="submission" date="2020-05" db="EMBL/GenBank/DDBJ databases">
        <title>Phylogenomic resolution of chytrid fungi.</title>
        <authorList>
            <person name="Stajich J.E."/>
            <person name="Amses K."/>
            <person name="Simmons R."/>
            <person name="Seto K."/>
            <person name="Myers J."/>
            <person name="Bonds A."/>
            <person name="Quandt C.A."/>
            <person name="Barry K."/>
            <person name="Liu P."/>
            <person name="Grigoriev I."/>
            <person name="Longcore J.E."/>
            <person name="James T.Y."/>
        </authorList>
    </citation>
    <scope>NUCLEOTIDE SEQUENCE</scope>
    <source>
        <strain evidence="2">JEL0379</strain>
    </source>
</reference>
<proteinExistence type="predicted"/>
<comment type="caution">
    <text evidence="2">The sequence shown here is derived from an EMBL/GenBank/DDBJ whole genome shotgun (WGS) entry which is preliminary data.</text>
</comment>
<dbReference type="Proteomes" id="UP001212152">
    <property type="component" value="Unassembled WGS sequence"/>
</dbReference>
<name>A0AAD5TF17_9FUNG</name>
<evidence type="ECO:0000313" key="2">
    <source>
        <dbReference type="EMBL" id="KAJ3174877.1"/>
    </source>
</evidence>
<dbReference type="EMBL" id="JADGJQ010000059">
    <property type="protein sequence ID" value="KAJ3174877.1"/>
    <property type="molecule type" value="Genomic_DNA"/>
</dbReference>
<keyword evidence="3" id="KW-1185">Reference proteome</keyword>